<feature type="transmembrane region" description="Helical" evidence="8">
    <location>
        <begin position="85"/>
        <end position="104"/>
    </location>
</feature>
<reference evidence="10 11" key="1">
    <citation type="submission" date="2017-11" db="EMBL/GenBank/DDBJ databases">
        <title>Isolation and Characterization of Methanofollis Species from Methane Seep Offshore SW Taiwan.</title>
        <authorList>
            <person name="Teng N.-H."/>
            <person name="Lai M.-C."/>
            <person name="Chen S.-C."/>
        </authorList>
    </citation>
    <scope>NUCLEOTIDE SEQUENCE [LARGE SCALE GENOMIC DNA]</scope>
    <source>
        <strain evidence="10 11">FWC-SCC2</strain>
    </source>
</reference>
<proteinExistence type="inferred from homology"/>
<protein>
    <submittedName>
        <fullName evidence="10">MFS transporter</fullName>
    </submittedName>
</protein>
<dbReference type="Gene3D" id="1.20.1250.20">
    <property type="entry name" value="MFS general substrate transporter like domains"/>
    <property type="match status" value="1"/>
</dbReference>
<feature type="transmembrane region" description="Helical" evidence="8">
    <location>
        <begin position="363"/>
        <end position="389"/>
    </location>
</feature>
<feature type="transmembrane region" description="Helical" evidence="8">
    <location>
        <begin position="173"/>
        <end position="193"/>
    </location>
</feature>
<dbReference type="Pfam" id="PF07690">
    <property type="entry name" value="MFS_1"/>
    <property type="match status" value="1"/>
</dbReference>
<dbReference type="OrthoDB" id="117970at2157"/>
<feature type="transmembrane region" description="Helical" evidence="8">
    <location>
        <begin position="110"/>
        <end position="131"/>
    </location>
</feature>
<dbReference type="PROSITE" id="PS50850">
    <property type="entry name" value="MFS"/>
    <property type="match status" value="1"/>
</dbReference>
<dbReference type="AlphaFoldDB" id="A0A483CQP1"/>
<feature type="transmembrane region" description="Helical" evidence="8">
    <location>
        <begin position="205"/>
        <end position="224"/>
    </location>
</feature>
<evidence type="ECO:0000256" key="8">
    <source>
        <dbReference type="SAM" id="Phobius"/>
    </source>
</evidence>
<feature type="transmembrane region" description="Helical" evidence="8">
    <location>
        <begin position="444"/>
        <end position="464"/>
    </location>
</feature>
<evidence type="ECO:0000256" key="6">
    <source>
        <dbReference type="ARBA" id="ARBA00022989"/>
    </source>
</evidence>
<evidence type="ECO:0000313" key="10">
    <source>
        <dbReference type="EMBL" id="TAJ43327.1"/>
    </source>
</evidence>
<evidence type="ECO:0000313" key="11">
    <source>
        <dbReference type="Proteomes" id="UP000292580"/>
    </source>
</evidence>
<feature type="transmembrane region" description="Helical" evidence="8">
    <location>
        <begin position="339"/>
        <end position="357"/>
    </location>
</feature>
<dbReference type="GO" id="GO:0005886">
    <property type="term" value="C:plasma membrane"/>
    <property type="evidence" value="ECO:0007669"/>
    <property type="project" value="UniProtKB-SubCell"/>
</dbReference>
<feature type="transmembrane region" description="Helical" evidence="8">
    <location>
        <begin position="143"/>
        <end position="167"/>
    </location>
</feature>
<keyword evidence="11" id="KW-1185">Reference proteome</keyword>
<evidence type="ECO:0000256" key="3">
    <source>
        <dbReference type="ARBA" id="ARBA00022448"/>
    </source>
</evidence>
<feature type="domain" description="Major facilitator superfamily (MFS) profile" evidence="9">
    <location>
        <begin position="19"/>
        <end position="469"/>
    </location>
</feature>
<evidence type="ECO:0000256" key="7">
    <source>
        <dbReference type="ARBA" id="ARBA00023136"/>
    </source>
</evidence>
<feature type="transmembrane region" description="Helical" evidence="8">
    <location>
        <begin position="410"/>
        <end position="432"/>
    </location>
</feature>
<dbReference type="NCBIfam" id="TIGR00711">
    <property type="entry name" value="efflux_EmrB"/>
    <property type="match status" value="1"/>
</dbReference>
<keyword evidence="3" id="KW-0813">Transport</keyword>
<dbReference type="GO" id="GO:0022857">
    <property type="term" value="F:transmembrane transporter activity"/>
    <property type="evidence" value="ECO:0007669"/>
    <property type="project" value="InterPro"/>
</dbReference>
<comment type="subcellular location">
    <subcellularLocation>
        <location evidence="1">Cell membrane</location>
        <topology evidence="1">Multi-pass membrane protein</topology>
    </subcellularLocation>
</comment>
<comment type="caution">
    <text evidence="10">The sequence shown here is derived from an EMBL/GenBank/DDBJ whole genome shotgun (WGS) entry which is preliminary data.</text>
</comment>
<dbReference type="CDD" id="cd17321">
    <property type="entry name" value="MFS_MMR_MDR_like"/>
    <property type="match status" value="1"/>
</dbReference>
<evidence type="ECO:0000259" key="9">
    <source>
        <dbReference type="PROSITE" id="PS50850"/>
    </source>
</evidence>
<gene>
    <name evidence="10" type="ORF">CUJ86_11265</name>
</gene>
<feature type="transmembrane region" description="Helical" evidence="8">
    <location>
        <begin position="20"/>
        <end position="48"/>
    </location>
</feature>
<dbReference type="Proteomes" id="UP000292580">
    <property type="component" value="Unassembled WGS sequence"/>
</dbReference>
<sequence>MMNAASGAEKEKRGTQRAIIFVIALAAFMGSLDVSIVNISLPTIAASFGIGTGPVSWVSIAYLLVLSSFLPAFGKIGDRIGFRPVFLSGFTIFLAGSLLCGLATDILPLIAFRVLQAIGAAMLTAIGPAMVSTLLPAAVRGTGLGITTSFASLGIAAGPAVGGFLTAYLTWRWIFFINIPVGLVALLLAVRVIPSLPVSRPETPFDLGGAALIFGALGSGIFALNMGQNLGWTSTPICAAYAAALILSIAFFVQERRHPEPVIDLHLFSNRSFSFANAAALLLMLVYTGAIFLFPFYLELVRGYTPDISGLVLMVPSVMMLIAGPIAGRLSDRFGSRGICTVATAILCISFLLFSGLDGATPVPFMLLSLALMGTATGLFIPPSSSLILRCSPADRQGMASSVMMAIRDGGAVVGVAVFEALFAAAVVTGAIPASVDPAALVGGFQTTFLAGAVVAGLATLCSFSTRDP</sequence>
<keyword evidence="6 8" id="KW-1133">Transmembrane helix</keyword>
<evidence type="ECO:0000256" key="2">
    <source>
        <dbReference type="ARBA" id="ARBA00008537"/>
    </source>
</evidence>
<organism evidence="10 11">
    <name type="scientific">Methanofollis fontis</name>
    <dbReference type="NCBI Taxonomy" id="2052832"/>
    <lineage>
        <taxon>Archaea</taxon>
        <taxon>Methanobacteriati</taxon>
        <taxon>Methanobacteriota</taxon>
        <taxon>Stenosarchaea group</taxon>
        <taxon>Methanomicrobia</taxon>
        <taxon>Methanomicrobiales</taxon>
        <taxon>Methanomicrobiaceae</taxon>
        <taxon>Methanofollis</taxon>
    </lineage>
</organism>
<dbReference type="PANTHER" id="PTHR42718:SF9">
    <property type="entry name" value="MAJOR FACILITATOR SUPERFAMILY MULTIDRUG TRANSPORTER MFSC"/>
    <property type="match status" value="1"/>
</dbReference>
<name>A0A483CQP1_9EURY</name>
<feature type="transmembrane region" description="Helical" evidence="8">
    <location>
        <begin position="274"/>
        <end position="296"/>
    </location>
</feature>
<evidence type="ECO:0000256" key="4">
    <source>
        <dbReference type="ARBA" id="ARBA00022475"/>
    </source>
</evidence>
<feature type="transmembrane region" description="Helical" evidence="8">
    <location>
        <begin position="308"/>
        <end position="327"/>
    </location>
</feature>
<accession>A0A483CQP1</accession>
<keyword evidence="7 8" id="KW-0472">Membrane</keyword>
<dbReference type="Gene3D" id="1.20.1720.10">
    <property type="entry name" value="Multidrug resistance protein D"/>
    <property type="match status" value="1"/>
</dbReference>
<evidence type="ECO:0000256" key="5">
    <source>
        <dbReference type="ARBA" id="ARBA00022692"/>
    </source>
</evidence>
<feature type="transmembrane region" description="Helical" evidence="8">
    <location>
        <begin position="54"/>
        <end position="73"/>
    </location>
</feature>
<keyword evidence="4" id="KW-1003">Cell membrane</keyword>
<dbReference type="EMBL" id="PGCL01000008">
    <property type="protein sequence ID" value="TAJ43327.1"/>
    <property type="molecule type" value="Genomic_DNA"/>
</dbReference>
<dbReference type="InterPro" id="IPR011701">
    <property type="entry name" value="MFS"/>
</dbReference>
<dbReference type="InterPro" id="IPR020846">
    <property type="entry name" value="MFS_dom"/>
</dbReference>
<dbReference type="SUPFAM" id="SSF103473">
    <property type="entry name" value="MFS general substrate transporter"/>
    <property type="match status" value="2"/>
</dbReference>
<dbReference type="PRINTS" id="PR01036">
    <property type="entry name" value="TCRTETB"/>
</dbReference>
<dbReference type="PANTHER" id="PTHR42718">
    <property type="entry name" value="MAJOR FACILITATOR SUPERFAMILY MULTIDRUG TRANSPORTER MFSC"/>
    <property type="match status" value="1"/>
</dbReference>
<evidence type="ECO:0000256" key="1">
    <source>
        <dbReference type="ARBA" id="ARBA00004651"/>
    </source>
</evidence>
<comment type="similarity">
    <text evidence="2">Belongs to the major facilitator superfamily. EmrB family.</text>
</comment>
<dbReference type="InterPro" id="IPR036259">
    <property type="entry name" value="MFS_trans_sf"/>
</dbReference>
<dbReference type="RefSeq" id="WP_130647675.1">
    <property type="nucleotide sequence ID" value="NZ_PGCL01000008.1"/>
</dbReference>
<keyword evidence="5 8" id="KW-0812">Transmembrane</keyword>
<feature type="transmembrane region" description="Helical" evidence="8">
    <location>
        <begin position="230"/>
        <end position="253"/>
    </location>
</feature>
<dbReference type="InterPro" id="IPR004638">
    <property type="entry name" value="EmrB-like"/>
</dbReference>